<feature type="region of interest" description="Disordered" evidence="1">
    <location>
        <begin position="1"/>
        <end position="49"/>
    </location>
</feature>
<organism evidence="2 3">
    <name type="scientific">Streptomyces hebeiensis</name>
    <dbReference type="NCBI Taxonomy" id="229486"/>
    <lineage>
        <taxon>Bacteria</taxon>
        <taxon>Bacillati</taxon>
        <taxon>Actinomycetota</taxon>
        <taxon>Actinomycetes</taxon>
        <taxon>Kitasatosporales</taxon>
        <taxon>Streptomycetaceae</taxon>
        <taxon>Streptomyces</taxon>
    </lineage>
</organism>
<dbReference type="Proteomes" id="UP001501371">
    <property type="component" value="Unassembled WGS sequence"/>
</dbReference>
<dbReference type="EMBL" id="BAAAKV010000009">
    <property type="protein sequence ID" value="GAA1159319.1"/>
    <property type="molecule type" value="Genomic_DNA"/>
</dbReference>
<evidence type="ECO:0000313" key="2">
    <source>
        <dbReference type="EMBL" id="GAA1159319.1"/>
    </source>
</evidence>
<name>A0ABN1UQ68_9ACTN</name>
<evidence type="ECO:0000256" key="1">
    <source>
        <dbReference type="SAM" id="MobiDB-lite"/>
    </source>
</evidence>
<proteinExistence type="predicted"/>
<evidence type="ECO:0008006" key="4">
    <source>
        <dbReference type="Google" id="ProtNLM"/>
    </source>
</evidence>
<protein>
    <recommendedName>
        <fullName evidence="4">Transposase</fullName>
    </recommendedName>
</protein>
<evidence type="ECO:0000313" key="3">
    <source>
        <dbReference type="Proteomes" id="UP001501371"/>
    </source>
</evidence>
<keyword evidence="3" id="KW-1185">Reference proteome</keyword>
<feature type="compositionally biased region" description="Basic and acidic residues" evidence="1">
    <location>
        <begin position="18"/>
        <end position="39"/>
    </location>
</feature>
<comment type="caution">
    <text evidence="2">The sequence shown here is derived from an EMBL/GenBank/DDBJ whole genome shotgun (WGS) entry which is preliminary data.</text>
</comment>
<gene>
    <name evidence="2" type="ORF">GCM10009654_14350</name>
</gene>
<reference evidence="2 3" key="1">
    <citation type="journal article" date="2019" name="Int. J. Syst. Evol. Microbiol.">
        <title>The Global Catalogue of Microorganisms (GCM) 10K type strain sequencing project: providing services to taxonomists for standard genome sequencing and annotation.</title>
        <authorList>
            <consortium name="The Broad Institute Genomics Platform"/>
            <consortium name="The Broad Institute Genome Sequencing Center for Infectious Disease"/>
            <person name="Wu L."/>
            <person name="Ma J."/>
        </authorList>
    </citation>
    <scope>NUCLEOTIDE SEQUENCE [LARGE SCALE GENOMIC DNA]</scope>
    <source>
        <strain evidence="2 3">JCM 12696</strain>
    </source>
</reference>
<accession>A0ABN1UQ68</accession>
<sequence>MQQCGQAPAGLGHAWIGRAERVEARKKPRPRMSDERTTERPGPVGRGVPRRWCADVVYLRNVIRSADGGARGDCALEFAAR</sequence>
<feature type="compositionally biased region" description="Low complexity" evidence="1">
    <location>
        <begin position="40"/>
        <end position="49"/>
    </location>
</feature>